<feature type="compositionally biased region" description="Polar residues" evidence="6">
    <location>
        <begin position="97"/>
        <end position="112"/>
    </location>
</feature>
<feature type="transmembrane region" description="Helical" evidence="7">
    <location>
        <begin position="237"/>
        <end position="254"/>
    </location>
</feature>
<protein>
    <recommendedName>
        <fullName evidence="8">Amino acid transporter transmembrane domain-containing protein</fullName>
    </recommendedName>
</protein>
<proteinExistence type="inferred from homology"/>
<evidence type="ECO:0000256" key="1">
    <source>
        <dbReference type="ARBA" id="ARBA00004141"/>
    </source>
</evidence>
<feature type="region of interest" description="Disordered" evidence="6">
    <location>
        <begin position="97"/>
        <end position="131"/>
    </location>
</feature>
<dbReference type="InterPro" id="IPR013057">
    <property type="entry name" value="AA_transpt_TM"/>
</dbReference>
<feature type="transmembrane region" description="Helical" evidence="7">
    <location>
        <begin position="387"/>
        <end position="409"/>
    </location>
</feature>
<dbReference type="RefSeq" id="XP_064702546.1">
    <property type="nucleotide sequence ID" value="XM_064850477.1"/>
</dbReference>
<evidence type="ECO:0000256" key="5">
    <source>
        <dbReference type="ARBA" id="ARBA00023136"/>
    </source>
</evidence>
<evidence type="ECO:0000256" key="7">
    <source>
        <dbReference type="SAM" id="Phobius"/>
    </source>
</evidence>
<comment type="caution">
    <text evidence="9">The sequence shown here is derived from an EMBL/GenBank/DDBJ whole genome shotgun (WGS) entry which is preliminary data.</text>
</comment>
<dbReference type="Pfam" id="PF01490">
    <property type="entry name" value="Aa_trans"/>
    <property type="match status" value="1"/>
</dbReference>
<dbReference type="AlphaFoldDB" id="A0AAV9N2J3"/>
<keyword evidence="3 7" id="KW-0812">Transmembrane</keyword>
<gene>
    <name evidence="9" type="ORF">LTR84_006921</name>
</gene>
<organism evidence="9 10">
    <name type="scientific">Exophiala bonariae</name>
    <dbReference type="NCBI Taxonomy" id="1690606"/>
    <lineage>
        <taxon>Eukaryota</taxon>
        <taxon>Fungi</taxon>
        <taxon>Dikarya</taxon>
        <taxon>Ascomycota</taxon>
        <taxon>Pezizomycotina</taxon>
        <taxon>Eurotiomycetes</taxon>
        <taxon>Chaetothyriomycetidae</taxon>
        <taxon>Chaetothyriales</taxon>
        <taxon>Herpotrichiellaceae</taxon>
        <taxon>Exophiala</taxon>
    </lineage>
</organism>
<evidence type="ECO:0000313" key="9">
    <source>
        <dbReference type="EMBL" id="KAK5046979.1"/>
    </source>
</evidence>
<dbReference type="GO" id="GO:0015179">
    <property type="term" value="F:L-amino acid transmembrane transporter activity"/>
    <property type="evidence" value="ECO:0007669"/>
    <property type="project" value="TreeGrafter"/>
</dbReference>
<feature type="transmembrane region" description="Helical" evidence="7">
    <location>
        <begin position="497"/>
        <end position="516"/>
    </location>
</feature>
<comment type="subcellular location">
    <subcellularLocation>
        <location evidence="1">Membrane</location>
        <topology evidence="1">Multi-pass membrane protein</topology>
    </subcellularLocation>
</comment>
<feature type="transmembrane region" description="Helical" evidence="7">
    <location>
        <begin position="474"/>
        <end position="491"/>
    </location>
</feature>
<evidence type="ECO:0000256" key="3">
    <source>
        <dbReference type="ARBA" id="ARBA00022692"/>
    </source>
</evidence>
<keyword evidence="4 7" id="KW-1133">Transmembrane helix</keyword>
<feature type="transmembrane region" description="Helical" evidence="7">
    <location>
        <begin position="291"/>
        <end position="314"/>
    </location>
</feature>
<keyword evidence="5 7" id="KW-0472">Membrane</keyword>
<evidence type="ECO:0000313" key="10">
    <source>
        <dbReference type="Proteomes" id="UP001358417"/>
    </source>
</evidence>
<evidence type="ECO:0000256" key="6">
    <source>
        <dbReference type="SAM" id="MobiDB-lite"/>
    </source>
</evidence>
<dbReference type="Proteomes" id="UP001358417">
    <property type="component" value="Unassembled WGS sequence"/>
</dbReference>
<feature type="region of interest" description="Disordered" evidence="6">
    <location>
        <begin position="1"/>
        <end position="24"/>
    </location>
</feature>
<feature type="transmembrane region" description="Helical" evidence="7">
    <location>
        <begin position="429"/>
        <end position="454"/>
    </location>
</feature>
<dbReference type="GO" id="GO:0016020">
    <property type="term" value="C:membrane"/>
    <property type="evidence" value="ECO:0007669"/>
    <property type="project" value="UniProtKB-SubCell"/>
</dbReference>
<accession>A0AAV9N2J3</accession>
<evidence type="ECO:0000256" key="4">
    <source>
        <dbReference type="ARBA" id="ARBA00022989"/>
    </source>
</evidence>
<sequence length="610" mass="67081">MSGLPMAAIGAAGDPRVTPEGLDQGSYPTRIFDKLHDPSISIEEYIYHAKLSRAEEDRLYGPGSDFVATSGPVTSFIKKNILRKRVEGRVVEQPRLSISAQGEAQMTSASSDHSGEKNAEKNGLDAGDGKNKFQPIPISDEEWIQASRAARTATWGAVFYLITTDILGPFNTGYAFSQMGLGPGVALFTVFGALAGYTGYELWRLFLQLDSDRFPLKGYGDIAFRVYGTWFRHTVNGLQSFQFFLNVALIVLTSGQSISQLSKGNLCFIVCVVVCAIAGCVIGQIRTLQRLGWLASCAVFLNLFVIFATMGVMAHSPPNYKIAQAQDPNFDINNPAPIVVSAGAPPGLSLADNVNGLMNAVFSFGGATLFVELMAEMRRPMDFWKGLLAADLLIYIAYMVYGVYCYAMQGQYVYNSSYQGVSPYSWQTVGNILELITGIIAAVLYGNIGIKVLYNNIGRDLFGAPVLESKKGKWLWVCIVPVYWLLAWVVTSSVPQITTWIVLVGAGCILQFTYTFPPFLMMGFKAQRDAILPEETFNPATGEVRRLDSGAKRWIRGFKKELWWNLFDLIFYLGSCVTCVLGLYAAFKTMVKSYETSDNLSAWRCASPVG</sequence>
<dbReference type="GeneID" id="89975089"/>
<feature type="domain" description="Amino acid transporter transmembrane" evidence="8">
    <location>
        <begin position="152"/>
        <end position="522"/>
    </location>
</feature>
<feature type="compositionally biased region" description="Basic and acidic residues" evidence="6">
    <location>
        <begin position="113"/>
        <end position="131"/>
    </location>
</feature>
<name>A0AAV9N2J3_9EURO</name>
<dbReference type="EMBL" id="JAVRRD010000027">
    <property type="protein sequence ID" value="KAK5046979.1"/>
    <property type="molecule type" value="Genomic_DNA"/>
</dbReference>
<keyword evidence="10" id="KW-1185">Reference proteome</keyword>
<evidence type="ECO:0000256" key="2">
    <source>
        <dbReference type="ARBA" id="ARBA00008066"/>
    </source>
</evidence>
<reference evidence="9 10" key="1">
    <citation type="submission" date="2023-08" db="EMBL/GenBank/DDBJ databases">
        <title>Black Yeasts Isolated from many extreme environments.</title>
        <authorList>
            <person name="Coleine C."/>
            <person name="Stajich J.E."/>
            <person name="Selbmann L."/>
        </authorList>
    </citation>
    <scope>NUCLEOTIDE SEQUENCE [LARGE SCALE GENOMIC DNA]</scope>
    <source>
        <strain evidence="9 10">CCFEE 5792</strain>
    </source>
</reference>
<feature type="transmembrane region" description="Helical" evidence="7">
    <location>
        <begin position="562"/>
        <end position="587"/>
    </location>
</feature>
<evidence type="ECO:0000259" key="8">
    <source>
        <dbReference type="Pfam" id="PF01490"/>
    </source>
</evidence>
<feature type="transmembrane region" description="Helical" evidence="7">
    <location>
        <begin position="180"/>
        <end position="200"/>
    </location>
</feature>
<feature type="transmembrane region" description="Helical" evidence="7">
    <location>
        <begin position="266"/>
        <end position="285"/>
    </location>
</feature>
<comment type="similarity">
    <text evidence="2">Belongs to the amino acid/polyamine transporter 2 family.</text>
</comment>
<dbReference type="PANTHER" id="PTHR22950">
    <property type="entry name" value="AMINO ACID TRANSPORTER"/>
    <property type="match status" value="1"/>
</dbReference>
<dbReference type="PANTHER" id="PTHR22950:SF461">
    <property type="entry name" value="AMINO ACID TRANSPORTER TRANSMEMBRANE DOMAIN-CONTAINING PROTEIN"/>
    <property type="match status" value="1"/>
</dbReference>